<dbReference type="EMBL" id="JAIWYP010000013">
    <property type="protein sequence ID" value="KAH3721387.1"/>
    <property type="molecule type" value="Genomic_DNA"/>
</dbReference>
<evidence type="ECO:0000313" key="3">
    <source>
        <dbReference type="Proteomes" id="UP000828390"/>
    </source>
</evidence>
<feature type="region of interest" description="Disordered" evidence="1">
    <location>
        <begin position="73"/>
        <end position="110"/>
    </location>
</feature>
<evidence type="ECO:0000313" key="2">
    <source>
        <dbReference type="EMBL" id="KAH3721387.1"/>
    </source>
</evidence>
<gene>
    <name evidence="2" type="ORF">DPMN_064310</name>
</gene>
<reference evidence="2" key="1">
    <citation type="journal article" date="2019" name="bioRxiv">
        <title>The Genome of the Zebra Mussel, Dreissena polymorpha: A Resource for Invasive Species Research.</title>
        <authorList>
            <person name="McCartney M.A."/>
            <person name="Auch B."/>
            <person name="Kono T."/>
            <person name="Mallez S."/>
            <person name="Zhang Y."/>
            <person name="Obille A."/>
            <person name="Becker A."/>
            <person name="Abrahante J.E."/>
            <person name="Garbe J."/>
            <person name="Badalamenti J.P."/>
            <person name="Herman A."/>
            <person name="Mangelson H."/>
            <person name="Liachko I."/>
            <person name="Sullivan S."/>
            <person name="Sone E.D."/>
            <person name="Koren S."/>
            <person name="Silverstein K.A.T."/>
            <person name="Beckman K.B."/>
            <person name="Gohl D.M."/>
        </authorList>
    </citation>
    <scope>NUCLEOTIDE SEQUENCE</scope>
    <source>
        <strain evidence="2">Duluth1</strain>
        <tissue evidence="2">Whole animal</tissue>
    </source>
</reference>
<accession>A0A9D4CCZ3</accession>
<comment type="caution">
    <text evidence="2">The sequence shown here is derived from an EMBL/GenBank/DDBJ whole genome shotgun (WGS) entry which is preliminary data.</text>
</comment>
<keyword evidence="3" id="KW-1185">Reference proteome</keyword>
<evidence type="ECO:0000256" key="1">
    <source>
        <dbReference type="SAM" id="MobiDB-lite"/>
    </source>
</evidence>
<sequence>MTSTVFTIFELSRYQTINAASRVFTEKMLTTDDGQKVITKAHHEHGVGVCTYTSRSAQQRPCKPLHSAIYHRQRLPDKASNSMTEQVVEKADRTGQLAKGKEGQESMSKKEADMILATKPCQAILNKMLKPL</sequence>
<dbReference type="Proteomes" id="UP000828390">
    <property type="component" value="Unassembled WGS sequence"/>
</dbReference>
<organism evidence="2 3">
    <name type="scientific">Dreissena polymorpha</name>
    <name type="common">Zebra mussel</name>
    <name type="synonym">Mytilus polymorpha</name>
    <dbReference type="NCBI Taxonomy" id="45954"/>
    <lineage>
        <taxon>Eukaryota</taxon>
        <taxon>Metazoa</taxon>
        <taxon>Spiralia</taxon>
        <taxon>Lophotrochozoa</taxon>
        <taxon>Mollusca</taxon>
        <taxon>Bivalvia</taxon>
        <taxon>Autobranchia</taxon>
        <taxon>Heteroconchia</taxon>
        <taxon>Euheterodonta</taxon>
        <taxon>Imparidentia</taxon>
        <taxon>Neoheterodontei</taxon>
        <taxon>Myida</taxon>
        <taxon>Dreissenoidea</taxon>
        <taxon>Dreissenidae</taxon>
        <taxon>Dreissena</taxon>
    </lineage>
</organism>
<name>A0A9D4CCZ3_DREPO</name>
<proteinExistence type="predicted"/>
<protein>
    <submittedName>
        <fullName evidence="2">Uncharacterized protein</fullName>
    </submittedName>
</protein>
<reference evidence="2" key="2">
    <citation type="submission" date="2020-11" db="EMBL/GenBank/DDBJ databases">
        <authorList>
            <person name="McCartney M.A."/>
            <person name="Auch B."/>
            <person name="Kono T."/>
            <person name="Mallez S."/>
            <person name="Becker A."/>
            <person name="Gohl D.M."/>
            <person name="Silverstein K.A.T."/>
            <person name="Koren S."/>
            <person name="Bechman K.B."/>
            <person name="Herman A."/>
            <person name="Abrahante J.E."/>
            <person name="Garbe J."/>
        </authorList>
    </citation>
    <scope>NUCLEOTIDE SEQUENCE</scope>
    <source>
        <strain evidence="2">Duluth1</strain>
        <tissue evidence="2">Whole animal</tissue>
    </source>
</reference>
<dbReference type="AlphaFoldDB" id="A0A9D4CCZ3"/>
<feature type="compositionally biased region" description="Basic and acidic residues" evidence="1">
    <location>
        <begin position="87"/>
        <end position="110"/>
    </location>
</feature>